<dbReference type="GO" id="GO:0016887">
    <property type="term" value="F:ATP hydrolysis activity"/>
    <property type="evidence" value="ECO:0007669"/>
    <property type="project" value="InterPro"/>
</dbReference>
<dbReference type="InterPro" id="IPR003593">
    <property type="entry name" value="AAA+_ATPase"/>
</dbReference>
<dbReference type="PROSITE" id="PS50893">
    <property type="entry name" value="ABC_TRANSPORTER_2"/>
    <property type="match status" value="1"/>
</dbReference>
<dbReference type="EMBL" id="JALAPQ010000003">
    <property type="protein sequence ID" value="MCY8455742.1"/>
    <property type="molecule type" value="Genomic_DNA"/>
</dbReference>
<dbReference type="SMART" id="SM00382">
    <property type="entry name" value="AAA"/>
    <property type="match status" value="1"/>
</dbReference>
<dbReference type="SUPFAM" id="SSF52540">
    <property type="entry name" value="P-loop containing nucleoside triphosphate hydrolases"/>
    <property type="match status" value="1"/>
</dbReference>
<evidence type="ECO:0000256" key="1">
    <source>
        <dbReference type="ARBA" id="ARBA00022448"/>
    </source>
</evidence>
<dbReference type="GO" id="GO:0005886">
    <property type="term" value="C:plasma membrane"/>
    <property type="evidence" value="ECO:0007669"/>
    <property type="project" value="TreeGrafter"/>
</dbReference>
<evidence type="ECO:0000313" key="5">
    <source>
        <dbReference type="EMBL" id="MCY8455742.1"/>
    </source>
</evidence>
<dbReference type="PANTHER" id="PTHR45772:SF8">
    <property type="entry name" value="HIGH-AFFINITY BRANCHED-CHAIN AMINO ACID TRANSPORT ATP-BINDING PROTEIN"/>
    <property type="match status" value="1"/>
</dbReference>
<dbReference type="FunFam" id="3.40.50.300:FF:000421">
    <property type="entry name" value="Branched-chain amino acid ABC transporter ATP-binding protein"/>
    <property type="match status" value="1"/>
</dbReference>
<comment type="caution">
    <text evidence="5">The sequence shown here is derived from an EMBL/GenBank/DDBJ whole genome shotgun (WGS) entry which is preliminary data.</text>
</comment>
<protein>
    <submittedName>
        <fullName evidence="5">Urea ABC transporter ATP-binding protein UrtD</fullName>
    </submittedName>
</protein>
<organism evidence="5 6">
    <name type="scientific">Bacillus spizizenii</name>
    <name type="common">Bacillus subtilis subsp. spizizenii</name>
    <dbReference type="NCBI Taxonomy" id="96241"/>
    <lineage>
        <taxon>Bacteria</taxon>
        <taxon>Bacillati</taxon>
        <taxon>Bacillota</taxon>
        <taxon>Bacilli</taxon>
        <taxon>Bacillales</taxon>
        <taxon>Bacillaceae</taxon>
        <taxon>Bacillus</taxon>
    </lineage>
</organism>
<gene>
    <name evidence="5" type="primary">urtD</name>
    <name evidence="5" type="ORF">MOC89_02380</name>
</gene>
<feature type="domain" description="ABC transporter" evidence="4">
    <location>
        <begin position="5"/>
        <end position="245"/>
    </location>
</feature>
<dbReference type="Proteomes" id="UP001078573">
    <property type="component" value="Unassembled WGS sequence"/>
</dbReference>
<dbReference type="InterPro" id="IPR003439">
    <property type="entry name" value="ABC_transporter-like_ATP-bd"/>
</dbReference>
<dbReference type="InterPro" id="IPR027417">
    <property type="entry name" value="P-loop_NTPase"/>
</dbReference>
<dbReference type="AlphaFoldDB" id="A0A9Q4E1E7"/>
<evidence type="ECO:0000256" key="3">
    <source>
        <dbReference type="ARBA" id="ARBA00022840"/>
    </source>
</evidence>
<name>A0A9Q4E1E7_BACSC</name>
<dbReference type="NCBIfam" id="TIGR03411">
    <property type="entry name" value="urea_trans_UrtD"/>
    <property type="match status" value="1"/>
</dbReference>
<dbReference type="InterPro" id="IPR017781">
    <property type="entry name" value="ABC_transptr_urea_ATP-bd_UrtD"/>
</dbReference>
<dbReference type="Pfam" id="PF00005">
    <property type="entry name" value="ABC_tran"/>
    <property type="match status" value="1"/>
</dbReference>
<keyword evidence="2" id="KW-0547">Nucleotide-binding</keyword>
<dbReference type="GO" id="GO:0005524">
    <property type="term" value="F:ATP binding"/>
    <property type="evidence" value="ECO:0007669"/>
    <property type="project" value="UniProtKB-KW"/>
</dbReference>
<evidence type="ECO:0000313" key="6">
    <source>
        <dbReference type="Proteomes" id="UP001078573"/>
    </source>
</evidence>
<keyword evidence="1" id="KW-0813">Transport</keyword>
<dbReference type="CDD" id="cd03219">
    <property type="entry name" value="ABC_Mj1267_LivG_branched"/>
    <property type="match status" value="1"/>
</dbReference>
<proteinExistence type="predicted"/>
<dbReference type="InterPro" id="IPR051120">
    <property type="entry name" value="ABC_AA/LPS_Transport"/>
</dbReference>
<evidence type="ECO:0000259" key="4">
    <source>
        <dbReference type="PROSITE" id="PS50893"/>
    </source>
</evidence>
<keyword evidence="3 5" id="KW-0067">ATP-binding</keyword>
<sequence>MKPILTCRDVKVEFDGFWALQGADISVQERDIHFLIGPNGAGKTTLLDIICGKTKPHSGEVLFQETSELTKAREYQIAKLGIARKFQAPSVFTQLTVFENLELAMKQKKTILSLLTARMTKEQSDRIIDILRLIGLDDKWDLTAGSLSHGQKQWLEIGMQLAMEPKLLLLDEPIAGMTGKEREKTGALLEEIAKTCSVLIVEHDMDFVRSFSRKVTVMHEGKVLCEGSMDDITSNEEVAEVYLGRSGVS</sequence>
<dbReference type="PANTHER" id="PTHR45772">
    <property type="entry name" value="CONSERVED COMPONENT OF ABC TRANSPORTER FOR NATURAL AMINO ACIDS-RELATED"/>
    <property type="match status" value="1"/>
</dbReference>
<evidence type="ECO:0000256" key="2">
    <source>
        <dbReference type="ARBA" id="ARBA00022741"/>
    </source>
</evidence>
<dbReference type="Gene3D" id="3.40.50.300">
    <property type="entry name" value="P-loop containing nucleotide triphosphate hydrolases"/>
    <property type="match status" value="1"/>
</dbReference>
<reference evidence="5" key="1">
    <citation type="submission" date="2022-02" db="EMBL/GenBank/DDBJ databases">
        <title>Crop Bioprotection Bacillus Genome Sequencing.</title>
        <authorList>
            <person name="Dunlap C."/>
        </authorList>
    </citation>
    <scope>NUCLEOTIDE SEQUENCE</scope>
    <source>
        <strain evidence="5">WR1O2A-53</strain>
    </source>
</reference>
<accession>A0A9Q4E1E7</accession>